<name>A0AAQ3WAJ0_9ENTE</name>
<dbReference type="GO" id="GO:0003677">
    <property type="term" value="F:DNA binding"/>
    <property type="evidence" value="ECO:0007669"/>
    <property type="project" value="UniProtKB-UniRule"/>
</dbReference>
<keyword evidence="1 2" id="KW-0238">DNA-binding</keyword>
<dbReference type="Proteomes" id="UP000194948">
    <property type="component" value="Chromosome"/>
</dbReference>
<protein>
    <recommendedName>
        <fullName evidence="3">HTH tetR-type domain-containing protein</fullName>
    </recommendedName>
</protein>
<feature type="DNA-binding region" description="H-T-H motif" evidence="2">
    <location>
        <begin position="32"/>
        <end position="51"/>
    </location>
</feature>
<gene>
    <name evidence="4" type="ORF">A5821_002416</name>
</gene>
<evidence type="ECO:0000313" key="4">
    <source>
        <dbReference type="EMBL" id="WYK01279.1"/>
    </source>
</evidence>
<evidence type="ECO:0000256" key="2">
    <source>
        <dbReference type="PROSITE-ProRule" id="PRU00335"/>
    </source>
</evidence>
<evidence type="ECO:0000313" key="5">
    <source>
        <dbReference type="Proteomes" id="UP000194948"/>
    </source>
</evidence>
<dbReference type="EMBL" id="CP147244">
    <property type="protein sequence ID" value="WYK01279.1"/>
    <property type="molecule type" value="Genomic_DNA"/>
</dbReference>
<dbReference type="InterPro" id="IPR039532">
    <property type="entry name" value="TetR_C_Firmicutes"/>
</dbReference>
<sequence>MSKIDRRILKSKQAIRVAFVNLLMERGFDEITIKDIAEQADIARKTFYLHYLDKFDLLEQLVDEHLSELRIICDQKQEKELIEGTIIWFNYFDARKDFFKALFKSNSTLSFRKKLLDFTMGELKKKIYPLSDSNKMIDQEILLKFLGIAVMGIIESFVLEEINGDTAIVAQQVGKLVQRNI</sequence>
<evidence type="ECO:0000259" key="3">
    <source>
        <dbReference type="PROSITE" id="PS50977"/>
    </source>
</evidence>
<dbReference type="PANTHER" id="PTHR43479">
    <property type="entry name" value="ACREF/ENVCD OPERON REPRESSOR-RELATED"/>
    <property type="match status" value="1"/>
</dbReference>
<dbReference type="Gene3D" id="1.10.357.10">
    <property type="entry name" value="Tetracycline Repressor, domain 2"/>
    <property type="match status" value="1"/>
</dbReference>
<organism evidence="4 5">
    <name type="scientific">Candidatus Enterococcus palustris</name>
    <dbReference type="NCBI Taxonomy" id="1834189"/>
    <lineage>
        <taxon>Bacteria</taxon>
        <taxon>Bacillati</taxon>
        <taxon>Bacillota</taxon>
        <taxon>Bacilli</taxon>
        <taxon>Lactobacillales</taxon>
        <taxon>Enterococcaceae</taxon>
        <taxon>Enterococcus</taxon>
    </lineage>
</organism>
<dbReference type="PANTHER" id="PTHR43479:SF7">
    <property type="entry name" value="TETR-FAMILY TRANSCRIPTIONAL REGULATOR"/>
    <property type="match status" value="1"/>
</dbReference>
<dbReference type="SUPFAM" id="SSF46689">
    <property type="entry name" value="Homeodomain-like"/>
    <property type="match status" value="1"/>
</dbReference>
<dbReference type="AlphaFoldDB" id="A0AAQ3WAJ0"/>
<dbReference type="InterPro" id="IPR001647">
    <property type="entry name" value="HTH_TetR"/>
</dbReference>
<dbReference type="RefSeq" id="WP_086314795.1">
    <property type="nucleotide sequence ID" value="NZ_CP147244.1"/>
</dbReference>
<proteinExistence type="predicted"/>
<evidence type="ECO:0000256" key="1">
    <source>
        <dbReference type="ARBA" id="ARBA00023125"/>
    </source>
</evidence>
<keyword evidence="5" id="KW-1185">Reference proteome</keyword>
<dbReference type="InterPro" id="IPR050624">
    <property type="entry name" value="HTH-type_Tx_Regulator"/>
</dbReference>
<reference evidence="4 5" key="2">
    <citation type="submission" date="2024-03" db="EMBL/GenBank/DDBJ databases">
        <title>The Genome Sequence of Enterococcus sp. DIV0205d.</title>
        <authorList>
            <consortium name="The Broad Institute Genomics Platform"/>
            <consortium name="The Broad Institute Microbial Omics Core"/>
            <consortium name="The Broad Institute Genomic Center for Infectious Diseases"/>
            <person name="Earl A."/>
            <person name="Manson A."/>
            <person name="Gilmore M."/>
            <person name="Schwartman J."/>
            <person name="Shea T."/>
            <person name="Abouelleil A."/>
            <person name="Cao P."/>
            <person name="Chapman S."/>
            <person name="Cusick C."/>
            <person name="Young S."/>
            <person name="Neafsey D."/>
            <person name="Nusbaum C."/>
            <person name="Birren B."/>
        </authorList>
    </citation>
    <scope>NUCLEOTIDE SEQUENCE [LARGE SCALE GENOMIC DNA]</scope>
    <source>
        <strain evidence="4 5">7F3_DIV0205</strain>
    </source>
</reference>
<accession>A0AAQ3WAJ0</accession>
<feature type="domain" description="HTH tetR-type" evidence="3">
    <location>
        <begin position="9"/>
        <end position="69"/>
    </location>
</feature>
<reference evidence="5" key="1">
    <citation type="submission" date="2017-05" db="EMBL/GenBank/DDBJ databases">
        <title>The Genome Sequence of EEnterococcus faecalis 9F2_4866.</title>
        <authorList>
            <consortium name="The Broad Institute Genomics Platform"/>
            <consortium name="The Broad Institute Genomic Center for Infectious Diseases"/>
            <person name="Earl A."/>
            <person name="Manson A."/>
            <person name="Schwartman J."/>
            <person name="Gilmore M."/>
            <person name="Abouelleil A."/>
            <person name="Cao P."/>
            <person name="Chapman S."/>
            <person name="Cusick C."/>
            <person name="Shea T."/>
            <person name="Young S."/>
            <person name="Neafsey D."/>
            <person name="Nusbaum C."/>
            <person name="Birren B."/>
        </authorList>
    </citation>
    <scope>NUCLEOTIDE SEQUENCE [LARGE SCALE GENOMIC DNA]</scope>
    <source>
        <strain evidence="5">7F3_DIV0205</strain>
    </source>
</reference>
<dbReference type="InterPro" id="IPR009057">
    <property type="entry name" value="Homeodomain-like_sf"/>
</dbReference>
<dbReference type="Pfam" id="PF14278">
    <property type="entry name" value="TetR_C_8"/>
    <property type="match status" value="1"/>
</dbReference>
<dbReference type="Pfam" id="PF00440">
    <property type="entry name" value="TetR_N"/>
    <property type="match status" value="1"/>
</dbReference>
<dbReference type="PROSITE" id="PS50977">
    <property type="entry name" value="HTH_TETR_2"/>
    <property type="match status" value="1"/>
</dbReference>